<keyword evidence="2" id="KW-1185">Reference proteome</keyword>
<gene>
    <name evidence="1" type="ORF">KSB_44370</name>
</gene>
<evidence type="ECO:0008006" key="3">
    <source>
        <dbReference type="Google" id="ProtNLM"/>
    </source>
</evidence>
<evidence type="ECO:0000313" key="2">
    <source>
        <dbReference type="Proteomes" id="UP000654345"/>
    </source>
</evidence>
<name>A0ABQ3UUA4_9CHLR</name>
<protein>
    <recommendedName>
        <fullName evidence="3">Transposase IS4-like domain-containing protein</fullName>
    </recommendedName>
</protein>
<sequence length="44" mass="5122">MLSDQKASKQCVVTYAKRMRVEATFQDSKSRGWKIEASWIKEEA</sequence>
<reference evidence="1 2" key="1">
    <citation type="journal article" date="2021" name="Int. J. Syst. Evol. Microbiol.">
        <title>Reticulibacter mediterranei gen. nov., sp. nov., within the new family Reticulibacteraceae fam. nov., and Ktedonospora formicarum gen. nov., sp. nov., Ktedonobacter robiniae sp. nov., Dictyobacter formicarum sp. nov. and Dictyobacter arantiisoli sp. nov., belonging to the class Ktedonobacteria.</title>
        <authorList>
            <person name="Yabe S."/>
            <person name="Zheng Y."/>
            <person name="Wang C.M."/>
            <person name="Sakai Y."/>
            <person name="Abe K."/>
            <person name="Yokota A."/>
            <person name="Donadio S."/>
            <person name="Cavaletti L."/>
            <person name="Monciardini P."/>
        </authorList>
    </citation>
    <scope>NUCLEOTIDE SEQUENCE [LARGE SCALE GENOMIC DNA]</scope>
    <source>
        <strain evidence="1 2">SOSP1-30</strain>
    </source>
</reference>
<dbReference type="EMBL" id="BNJG01000002">
    <property type="protein sequence ID" value="GHO55962.1"/>
    <property type="molecule type" value="Genomic_DNA"/>
</dbReference>
<dbReference type="Proteomes" id="UP000654345">
    <property type="component" value="Unassembled WGS sequence"/>
</dbReference>
<evidence type="ECO:0000313" key="1">
    <source>
        <dbReference type="EMBL" id="GHO55962.1"/>
    </source>
</evidence>
<accession>A0ABQ3UUA4</accession>
<comment type="caution">
    <text evidence="1">The sequence shown here is derived from an EMBL/GenBank/DDBJ whole genome shotgun (WGS) entry which is preliminary data.</text>
</comment>
<proteinExistence type="predicted"/>
<organism evidence="1 2">
    <name type="scientific">Ktedonobacter robiniae</name>
    <dbReference type="NCBI Taxonomy" id="2778365"/>
    <lineage>
        <taxon>Bacteria</taxon>
        <taxon>Bacillati</taxon>
        <taxon>Chloroflexota</taxon>
        <taxon>Ktedonobacteria</taxon>
        <taxon>Ktedonobacterales</taxon>
        <taxon>Ktedonobacteraceae</taxon>
        <taxon>Ktedonobacter</taxon>
    </lineage>
</organism>